<comment type="caution">
    <text evidence="1">The sequence shown here is derived from an EMBL/GenBank/DDBJ whole genome shotgun (WGS) entry which is preliminary data.</text>
</comment>
<dbReference type="EMBL" id="LSBH01000103">
    <property type="protein sequence ID" value="OAQ57418.1"/>
    <property type="molecule type" value="Genomic_DNA"/>
</dbReference>
<name>A0A179EW68_PURLI</name>
<evidence type="ECO:0000313" key="1">
    <source>
        <dbReference type="EMBL" id="OAQ57418.1"/>
    </source>
</evidence>
<dbReference type="AlphaFoldDB" id="A0A179EW68"/>
<proteinExistence type="predicted"/>
<organism evidence="1 2">
    <name type="scientific">Purpureocillium lilacinum</name>
    <name type="common">Paecilomyces lilacinus</name>
    <dbReference type="NCBI Taxonomy" id="33203"/>
    <lineage>
        <taxon>Eukaryota</taxon>
        <taxon>Fungi</taxon>
        <taxon>Dikarya</taxon>
        <taxon>Ascomycota</taxon>
        <taxon>Pezizomycotina</taxon>
        <taxon>Sordariomycetes</taxon>
        <taxon>Hypocreomycetidae</taxon>
        <taxon>Hypocreales</taxon>
        <taxon>Ophiocordycipitaceae</taxon>
        <taxon>Purpureocillium</taxon>
    </lineage>
</organism>
<gene>
    <name evidence="1" type="ORF">VFPBJ_11752</name>
</gene>
<protein>
    <submittedName>
        <fullName evidence="1">Uncharacterized protein</fullName>
    </submittedName>
</protein>
<dbReference type="Proteomes" id="UP000078240">
    <property type="component" value="Unassembled WGS sequence"/>
</dbReference>
<accession>A0A179EW68</accession>
<evidence type="ECO:0000313" key="2">
    <source>
        <dbReference type="Proteomes" id="UP000078240"/>
    </source>
</evidence>
<reference evidence="1 2" key="1">
    <citation type="submission" date="2016-01" db="EMBL/GenBank/DDBJ databases">
        <title>Biosynthesis of antibiotic leucinostatins and their inhibition on Phytophthora in bio-control Purpureocillium lilacinum.</title>
        <authorList>
            <person name="Wang G."/>
            <person name="Liu Z."/>
            <person name="Lin R."/>
            <person name="Li E."/>
            <person name="Mao Z."/>
            <person name="Ling J."/>
            <person name="Yin W."/>
            <person name="Xie B."/>
        </authorList>
    </citation>
    <scope>NUCLEOTIDE SEQUENCE [LARGE SCALE GENOMIC DNA]</scope>
    <source>
        <strain evidence="1">PLBJ-1</strain>
    </source>
</reference>
<sequence>MAARQQSNVFWLSYKPGVDESVNDFMTFLDDVIGSKNGYLGSQRSRDSEDRFDLVVLLDNNAGRPSVSFDTTMDFLGVASLPELCSFNGGVGFDFGCDMNCGWDTVLNEDLDLTLYGNMSPVELDWEKEFADFERVL</sequence>